<dbReference type="STRING" id="1841859.GCA_900157385_02082"/>
<sequence length="378" mass="38002">MDLLALPPEVTSALIHSGPGAGSLIEASAAWQRLTTELENSAATYTSALSALSESWKGPSSAAMVEAVQPYVAWLRNTAQQSQQLAESTQAAAAAFNAAQATVVQPAAVTANRTRLAQLIATNGFGRNLPAIAATEDQYQAMWATNSAALSRYQAATTQALDLQQFLSPPSITDPAGTAAQATATSAAAAAPAQSIGQFLESIVGTPFGFDPNVGWFGLANTYANQFISSGFPINLLSYVAQSNSAQALQSVGGDIGQGLSEGESALGAAGANLAGAVRAAGSAAPAGAMGVGVSIGKLTAPPAVVGLLPASQTPVQLASAASPLDGADAGFPMLPPLMPPPISAGSGWRKRKQPTPEDLQVGAEVKGKVMRPPPSAG</sequence>
<dbReference type="OrthoDB" id="4752337at2"/>
<name>A0A2U3NAR5_9MYCO</name>
<dbReference type="GO" id="GO:0052572">
    <property type="term" value="P:response to host immune response"/>
    <property type="evidence" value="ECO:0007669"/>
    <property type="project" value="TreeGrafter"/>
</dbReference>
<evidence type="ECO:0000259" key="3">
    <source>
        <dbReference type="Pfam" id="PF00823"/>
    </source>
</evidence>
<evidence type="ECO:0000256" key="1">
    <source>
        <dbReference type="ARBA" id="ARBA00010652"/>
    </source>
</evidence>
<organism evidence="4 5">
    <name type="scientific">Mycobacterium terramassiliense</name>
    <dbReference type="NCBI Taxonomy" id="1841859"/>
    <lineage>
        <taxon>Bacteria</taxon>
        <taxon>Bacillati</taxon>
        <taxon>Actinomycetota</taxon>
        <taxon>Actinomycetes</taxon>
        <taxon>Mycobacteriales</taxon>
        <taxon>Mycobacteriaceae</taxon>
        <taxon>Mycobacterium</taxon>
    </lineage>
</organism>
<dbReference type="Gene3D" id="1.20.1260.20">
    <property type="entry name" value="PPE superfamily"/>
    <property type="match status" value="1"/>
</dbReference>
<dbReference type="AlphaFoldDB" id="A0A2U3NAR5"/>
<accession>A0A2U3NAR5</accession>
<gene>
    <name evidence="4" type="ORF">MTAB308_2086</name>
</gene>
<feature type="region of interest" description="Disordered" evidence="2">
    <location>
        <begin position="339"/>
        <end position="378"/>
    </location>
</feature>
<dbReference type="InterPro" id="IPR038332">
    <property type="entry name" value="PPE_sf"/>
</dbReference>
<evidence type="ECO:0000256" key="2">
    <source>
        <dbReference type="SAM" id="MobiDB-lite"/>
    </source>
</evidence>
<evidence type="ECO:0000313" key="5">
    <source>
        <dbReference type="Proteomes" id="UP000241595"/>
    </source>
</evidence>
<proteinExistence type="inferred from homology"/>
<evidence type="ECO:0000313" key="4">
    <source>
        <dbReference type="EMBL" id="SPM28599.1"/>
    </source>
</evidence>
<dbReference type="Proteomes" id="UP000241595">
    <property type="component" value="Unassembled WGS sequence"/>
</dbReference>
<dbReference type="RefSeq" id="WP_077099380.1">
    <property type="nucleotide sequence ID" value="NZ_LT717700.1"/>
</dbReference>
<dbReference type="EMBL" id="FTRV01000011">
    <property type="protein sequence ID" value="SPM28599.1"/>
    <property type="molecule type" value="Genomic_DNA"/>
</dbReference>
<feature type="domain" description="PPE" evidence="3">
    <location>
        <begin position="4"/>
        <end position="161"/>
    </location>
</feature>
<protein>
    <submittedName>
        <fullName evidence="4">PPE family protein</fullName>
    </submittedName>
</protein>
<dbReference type="PANTHER" id="PTHR46766:SF1">
    <property type="entry name" value="GLUTAMINE-RICH PROTEIN 2"/>
    <property type="match status" value="1"/>
</dbReference>
<comment type="similarity">
    <text evidence="1">Belongs to the mycobacterial PPE family.</text>
</comment>
<keyword evidence="5" id="KW-1185">Reference proteome</keyword>
<dbReference type="SUPFAM" id="SSF140459">
    <property type="entry name" value="PE/PPE dimer-like"/>
    <property type="match status" value="1"/>
</dbReference>
<dbReference type="Pfam" id="PF00823">
    <property type="entry name" value="PPE"/>
    <property type="match status" value="1"/>
</dbReference>
<dbReference type="PANTHER" id="PTHR46766">
    <property type="entry name" value="GLUTAMINE-RICH PROTEIN 2"/>
    <property type="match status" value="1"/>
</dbReference>
<dbReference type="InterPro" id="IPR000030">
    <property type="entry name" value="PPE_dom"/>
</dbReference>
<reference evidence="4 5" key="1">
    <citation type="submission" date="2017-01" db="EMBL/GenBank/DDBJ databases">
        <authorList>
            <consortium name="Urmite Genomes"/>
        </authorList>
    </citation>
    <scope>NUCLEOTIDE SEQUENCE [LARGE SCALE GENOMIC DNA]</scope>
    <source>
        <strain evidence="4 5">AB308</strain>
    </source>
</reference>